<evidence type="ECO:0000256" key="8">
    <source>
        <dbReference type="ARBA" id="ARBA00047883"/>
    </source>
</evidence>
<dbReference type="GO" id="GO:0009229">
    <property type="term" value="P:thiamine diphosphate biosynthetic process"/>
    <property type="evidence" value="ECO:0007669"/>
    <property type="project" value="UniProtKB-UniRule"/>
</dbReference>
<feature type="binding site" evidence="9">
    <location>
        <begin position="26"/>
        <end position="30"/>
    </location>
    <ligand>
        <name>4-amino-2-methyl-5-(diphosphooxymethyl)pyrimidine</name>
        <dbReference type="ChEBI" id="CHEBI:57841"/>
    </ligand>
</feature>
<keyword evidence="4 9" id="KW-0460">Magnesium</keyword>
<feature type="binding site" evidence="9">
    <location>
        <begin position="125"/>
        <end position="127"/>
    </location>
    <ligand>
        <name>2-[(2R,5Z)-2-carboxy-4-methylthiazol-5(2H)-ylidene]ethyl phosphate</name>
        <dbReference type="ChEBI" id="CHEBI:62899"/>
    </ligand>
</feature>
<dbReference type="Proteomes" id="UP000076021">
    <property type="component" value="Chromosome"/>
</dbReference>
<evidence type="ECO:0000256" key="2">
    <source>
        <dbReference type="ARBA" id="ARBA00022679"/>
    </source>
</evidence>
<comment type="cofactor">
    <cofactor evidence="9">
        <name>Mg(2+)</name>
        <dbReference type="ChEBI" id="CHEBI:18420"/>
    </cofactor>
    <text evidence="9">Binds 1 Mg(2+) ion per subunit.</text>
</comment>
<accession>A0A143HFJ9</accession>
<feature type="binding site" evidence="9">
    <location>
        <position position="99"/>
    </location>
    <ligand>
        <name>4-amino-2-methyl-5-(diphosphooxymethyl)pyrimidine</name>
        <dbReference type="ChEBI" id="CHEBI:57841"/>
    </ligand>
</feature>
<keyword evidence="5 9" id="KW-0784">Thiamine biosynthesis</keyword>
<keyword evidence="3 9" id="KW-0479">Metal-binding</keyword>
<dbReference type="HAMAP" id="MF_00097">
    <property type="entry name" value="TMP_synthase"/>
    <property type="match status" value="1"/>
</dbReference>
<feature type="domain" description="Thiamine phosphate synthase/TenI" evidence="12">
    <location>
        <begin position="4"/>
        <end position="180"/>
    </location>
</feature>
<dbReference type="EC" id="2.5.1.3" evidence="9"/>
<organism evidence="13 14">
    <name type="scientific">Rummeliibacillus stabekisii</name>
    <dbReference type="NCBI Taxonomy" id="241244"/>
    <lineage>
        <taxon>Bacteria</taxon>
        <taxon>Bacillati</taxon>
        <taxon>Bacillota</taxon>
        <taxon>Bacilli</taxon>
        <taxon>Bacillales</taxon>
        <taxon>Caryophanaceae</taxon>
        <taxon>Rummeliibacillus</taxon>
    </lineage>
</organism>
<protein>
    <recommendedName>
        <fullName evidence="9">Thiamine-phosphate synthase</fullName>
        <shortName evidence="9">TP synthase</shortName>
        <shortName evidence="9">TPS</shortName>
        <ecNumber evidence="9">2.5.1.3</ecNumber>
    </recommendedName>
    <alternativeName>
        <fullName evidence="9">Thiamine-phosphate pyrophosphorylase</fullName>
        <shortName evidence="9">TMP pyrophosphorylase</shortName>
        <shortName evidence="9">TMP-PPase</shortName>
    </alternativeName>
</protein>
<keyword evidence="2 9" id="KW-0808">Transferase</keyword>
<dbReference type="InterPro" id="IPR034291">
    <property type="entry name" value="TMP_synthase"/>
</dbReference>
<dbReference type="STRING" id="241244.ATY39_13145"/>
<comment type="similarity">
    <text evidence="9 10">Belongs to the thiamine-phosphate synthase family.</text>
</comment>
<sequence length="199" mass="21595">MGTQNCIEPPLQVLEQALQAGITMFQLREKGEGALTGKELEMFASECQKLCKQYEVPFIVNDHIDLALKIEADGVHIGQDDMALEKVRSKFKGKVIGVSVHTKEELVQAVNQGANYVGIGPIYETKSKQDAKKPAGVAFLQQARMLYPNLPIVAIGGITVHNAQPLKKSGADGVAIISAICQSEDCRPVVKSFQSIFEA</sequence>
<dbReference type="KEGG" id="rst:ATY39_13145"/>
<feature type="binding site" evidence="9">
    <location>
        <position position="61"/>
    </location>
    <ligand>
        <name>4-amino-2-methyl-5-(diphosphooxymethyl)pyrimidine</name>
        <dbReference type="ChEBI" id="CHEBI:57841"/>
    </ligand>
</feature>
<reference evidence="13 14" key="1">
    <citation type="journal article" date="2016" name="Genome Announc.">
        <title>Whole-Genome Sequence of Rummeliibacillus stabekisii Strain PP9 Isolated from Antarctic Soil.</title>
        <authorList>
            <person name="da Mota F.F."/>
            <person name="Vollu R.E."/>
            <person name="Jurelevicius D."/>
            <person name="Seldin L."/>
        </authorList>
    </citation>
    <scope>NUCLEOTIDE SEQUENCE [LARGE SCALE GENOMIC DNA]</scope>
    <source>
        <strain evidence="13 14">PP9</strain>
    </source>
</reference>
<dbReference type="GO" id="GO:0000287">
    <property type="term" value="F:magnesium ion binding"/>
    <property type="evidence" value="ECO:0007669"/>
    <property type="project" value="UniProtKB-UniRule"/>
</dbReference>
<gene>
    <name evidence="9 13" type="primary">thiE</name>
    <name evidence="13" type="ORF">ATY39_13145</name>
</gene>
<evidence type="ECO:0000256" key="9">
    <source>
        <dbReference type="HAMAP-Rule" id="MF_00097"/>
    </source>
</evidence>
<comment type="catalytic activity">
    <reaction evidence="7 9 10">
        <text>2-(2-carboxy-4-methylthiazol-5-yl)ethyl phosphate + 4-amino-2-methyl-5-(diphosphooxymethyl)pyrimidine + 2 H(+) = thiamine phosphate + CO2 + diphosphate</text>
        <dbReference type="Rhea" id="RHEA:47848"/>
        <dbReference type="ChEBI" id="CHEBI:15378"/>
        <dbReference type="ChEBI" id="CHEBI:16526"/>
        <dbReference type="ChEBI" id="CHEBI:33019"/>
        <dbReference type="ChEBI" id="CHEBI:37575"/>
        <dbReference type="ChEBI" id="CHEBI:57841"/>
        <dbReference type="ChEBI" id="CHEBI:62890"/>
        <dbReference type="EC" id="2.5.1.3"/>
    </reaction>
</comment>
<comment type="catalytic activity">
    <reaction evidence="8 9 10">
        <text>2-[(2R,5Z)-2-carboxy-4-methylthiazol-5(2H)-ylidene]ethyl phosphate + 4-amino-2-methyl-5-(diphosphooxymethyl)pyrimidine + 2 H(+) = thiamine phosphate + CO2 + diphosphate</text>
        <dbReference type="Rhea" id="RHEA:47844"/>
        <dbReference type="ChEBI" id="CHEBI:15378"/>
        <dbReference type="ChEBI" id="CHEBI:16526"/>
        <dbReference type="ChEBI" id="CHEBI:33019"/>
        <dbReference type="ChEBI" id="CHEBI:37575"/>
        <dbReference type="ChEBI" id="CHEBI:57841"/>
        <dbReference type="ChEBI" id="CHEBI:62899"/>
        <dbReference type="EC" id="2.5.1.3"/>
    </reaction>
</comment>
<dbReference type="Pfam" id="PF02581">
    <property type="entry name" value="TMP-TENI"/>
    <property type="match status" value="1"/>
</dbReference>
<dbReference type="AlphaFoldDB" id="A0A143HFJ9"/>
<dbReference type="FunFam" id="3.20.20.70:FF:000096">
    <property type="entry name" value="Thiamine-phosphate synthase"/>
    <property type="match status" value="1"/>
</dbReference>
<evidence type="ECO:0000313" key="14">
    <source>
        <dbReference type="Proteomes" id="UP000076021"/>
    </source>
</evidence>
<dbReference type="InterPro" id="IPR036206">
    <property type="entry name" value="ThiamineP_synth_sf"/>
</dbReference>
<feature type="binding site" evidence="9">
    <location>
        <position position="81"/>
    </location>
    <ligand>
        <name>Mg(2+)</name>
        <dbReference type="ChEBI" id="CHEBI:18420"/>
    </ligand>
</feature>
<dbReference type="EMBL" id="CP014806">
    <property type="protein sequence ID" value="AMX00271.1"/>
    <property type="molecule type" value="Genomic_DNA"/>
</dbReference>
<evidence type="ECO:0000256" key="1">
    <source>
        <dbReference type="ARBA" id="ARBA00005165"/>
    </source>
</evidence>
<evidence type="ECO:0000256" key="7">
    <source>
        <dbReference type="ARBA" id="ARBA00047851"/>
    </source>
</evidence>
<dbReference type="InterPro" id="IPR022998">
    <property type="entry name" value="ThiamineP_synth_TenI"/>
</dbReference>
<dbReference type="NCBIfam" id="TIGR00693">
    <property type="entry name" value="thiE"/>
    <property type="match status" value="1"/>
</dbReference>
<dbReference type="CDD" id="cd00564">
    <property type="entry name" value="TMP_TenI"/>
    <property type="match status" value="1"/>
</dbReference>
<proteinExistence type="inferred from homology"/>
<feature type="binding site" evidence="9">
    <location>
        <begin position="177"/>
        <end position="178"/>
    </location>
    <ligand>
        <name>2-[(2R,5Z)-2-carboxy-4-methylthiazol-5(2H)-ylidene]ethyl phosphate</name>
        <dbReference type="ChEBI" id="CHEBI:62899"/>
    </ligand>
</feature>
<dbReference type="GO" id="GO:0004789">
    <property type="term" value="F:thiamine-phosphate diphosphorylase activity"/>
    <property type="evidence" value="ECO:0007669"/>
    <property type="project" value="UniProtKB-UniRule"/>
</dbReference>
<dbReference type="InterPro" id="IPR013785">
    <property type="entry name" value="Aldolase_TIM"/>
</dbReference>
<dbReference type="PANTHER" id="PTHR20857:SF15">
    <property type="entry name" value="THIAMINE-PHOSPHATE SYNTHASE"/>
    <property type="match status" value="1"/>
</dbReference>
<feature type="binding site" evidence="9">
    <location>
        <position position="128"/>
    </location>
    <ligand>
        <name>4-amino-2-methyl-5-(diphosphooxymethyl)pyrimidine</name>
        <dbReference type="ChEBI" id="CHEBI:57841"/>
    </ligand>
</feature>
<evidence type="ECO:0000313" key="13">
    <source>
        <dbReference type="EMBL" id="AMX00271.1"/>
    </source>
</evidence>
<comment type="catalytic activity">
    <reaction evidence="6 9 10">
        <text>4-methyl-5-(2-phosphooxyethyl)-thiazole + 4-amino-2-methyl-5-(diphosphooxymethyl)pyrimidine + H(+) = thiamine phosphate + diphosphate</text>
        <dbReference type="Rhea" id="RHEA:22328"/>
        <dbReference type="ChEBI" id="CHEBI:15378"/>
        <dbReference type="ChEBI" id="CHEBI:33019"/>
        <dbReference type="ChEBI" id="CHEBI:37575"/>
        <dbReference type="ChEBI" id="CHEBI:57841"/>
        <dbReference type="ChEBI" id="CHEBI:58296"/>
        <dbReference type="EC" id="2.5.1.3"/>
    </reaction>
</comment>
<evidence type="ECO:0000259" key="12">
    <source>
        <dbReference type="Pfam" id="PF02581"/>
    </source>
</evidence>
<dbReference type="Gene3D" id="3.20.20.70">
    <property type="entry name" value="Aldolase class I"/>
    <property type="match status" value="1"/>
</dbReference>
<dbReference type="GO" id="GO:0009228">
    <property type="term" value="P:thiamine biosynthetic process"/>
    <property type="evidence" value="ECO:0007669"/>
    <property type="project" value="UniProtKB-KW"/>
</dbReference>
<dbReference type="UniPathway" id="UPA00060">
    <property type="reaction ID" value="UER00141"/>
</dbReference>
<evidence type="ECO:0000256" key="5">
    <source>
        <dbReference type="ARBA" id="ARBA00022977"/>
    </source>
</evidence>
<dbReference type="GO" id="GO:0005737">
    <property type="term" value="C:cytoplasm"/>
    <property type="evidence" value="ECO:0007669"/>
    <property type="project" value="TreeGrafter"/>
</dbReference>
<name>A0A143HFJ9_9BACL</name>
<comment type="pathway">
    <text evidence="1 9 11">Cofactor biosynthesis; thiamine diphosphate biosynthesis; thiamine phosphate from 4-amino-2-methyl-5-diphosphomethylpyrimidine and 4-methyl-5-(2-phosphoethyl)-thiazole: step 1/1.</text>
</comment>
<dbReference type="SUPFAM" id="SSF51391">
    <property type="entry name" value="Thiamin phosphate synthase"/>
    <property type="match status" value="1"/>
</dbReference>
<evidence type="ECO:0000256" key="10">
    <source>
        <dbReference type="RuleBase" id="RU003826"/>
    </source>
</evidence>
<comment type="function">
    <text evidence="9">Condenses 4-methyl-5-(beta-hydroxyethyl)thiazole monophosphate (THZ-P) and 2-methyl-4-amino-5-hydroxymethyl pyrimidine pyrophosphate (HMP-PP) to form thiamine monophosphate (TMP).</text>
</comment>
<keyword evidence="14" id="KW-1185">Reference proteome</keyword>
<reference evidence="14" key="2">
    <citation type="submission" date="2016-03" db="EMBL/GenBank/DDBJ databases">
        <authorList>
            <person name="Ploux O."/>
        </authorList>
    </citation>
    <scope>NUCLEOTIDE SEQUENCE [LARGE SCALE GENOMIC DNA]</scope>
    <source>
        <strain evidence="14">PP9</strain>
    </source>
</reference>
<evidence type="ECO:0000256" key="11">
    <source>
        <dbReference type="RuleBase" id="RU004253"/>
    </source>
</evidence>
<evidence type="ECO:0000256" key="4">
    <source>
        <dbReference type="ARBA" id="ARBA00022842"/>
    </source>
</evidence>
<evidence type="ECO:0000256" key="3">
    <source>
        <dbReference type="ARBA" id="ARBA00022723"/>
    </source>
</evidence>
<feature type="binding site" evidence="9">
    <location>
        <position position="62"/>
    </location>
    <ligand>
        <name>Mg(2+)</name>
        <dbReference type="ChEBI" id="CHEBI:18420"/>
    </ligand>
</feature>
<evidence type="ECO:0000256" key="6">
    <source>
        <dbReference type="ARBA" id="ARBA00047334"/>
    </source>
</evidence>
<feature type="binding site" evidence="9">
    <location>
        <position position="157"/>
    </location>
    <ligand>
        <name>2-[(2R,5Z)-2-carboxy-4-methylthiazol-5(2H)-ylidene]ethyl phosphate</name>
        <dbReference type="ChEBI" id="CHEBI:62899"/>
    </ligand>
</feature>
<dbReference type="PANTHER" id="PTHR20857">
    <property type="entry name" value="THIAMINE-PHOSPHATE PYROPHOSPHORYLASE"/>
    <property type="match status" value="1"/>
</dbReference>